<accession>A0A6G1IUV5</accession>
<keyword evidence="3" id="KW-1185">Reference proteome</keyword>
<feature type="region of interest" description="Disordered" evidence="1">
    <location>
        <begin position="1"/>
        <end position="59"/>
    </location>
</feature>
<feature type="compositionally biased region" description="Low complexity" evidence="1">
    <location>
        <begin position="26"/>
        <end position="59"/>
    </location>
</feature>
<dbReference type="EMBL" id="MU005590">
    <property type="protein sequence ID" value="KAF2681731.1"/>
    <property type="molecule type" value="Genomic_DNA"/>
</dbReference>
<name>A0A6G1IUV5_9PLEO</name>
<evidence type="ECO:0000256" key="1">
    <source>
        <dbReference type="SAM" id="MobiDB-lite"/>
    </source>
</evidence>
<evidence type="ECO:0000313" key="3">
    <source>
        <dbReference type="Proteomes" id="UP000799291"/>
    </source>
</evidence>
<dbReference type="Proteomes" id="UP000799291">
    <property type="component" value="Unassembled WGS sequence"/>
</dbReference>
<sequence length="176" mass="19519">MSQNLPIIPRFSHTNIPFARQETEKTSASATTTAPAAPSTPPQIASPRPSRSPSRPLLRPFARKSSDVTNLTAINASLHQQITALQSSLTTQTALTNSAARRAQCAEEREAYLESLARKFWKDEWSGMKDYVSLFNNREASRDIEEIEQRVLREYGALFGAKDREESMGGHGDGKL</sequence>
<proteinExistence type="predicted"/>
<dbReference type="AlphaFoldDB" id="A0A6G1IUV5"/>
<reference evidence="2" key="1">
    <citation type="journal article" date="2020" name="Stud. Mycol.">
        <title>101 Dothideomycetes genomes: a test case for predicting lifestyles and emergence of pathogens.</title>
        <authorList>
            <person name="Haridas S."/>
            <person name="Albert R."/>
            <person name="Binder M."/>
            <person name="Bloem J."/>
            <person name="Labutti K."/>
            <person name="Salamov A."/>
            <person name="Andreopoulos B."/>
            <person name="Baker S."/>
            <person name="Barry K."/>
            <person name="Bills G."/>
            <person name="Bluhm B."/>
            <person name="Cannon C."/>
            <person name="Castanera R."/>
            <person name="Culley D."/>
            <person name="Daum C."/>
            <person name="Ezra D."/>
            <person name="Gonzalez J."/>
            <person name="Henrissat B."/>
            <person name="Kuo A."/>
            <person name="Liang C."/>
            <person name="Lipzen A."/>
            <person name="Lutzoni F."/>
            <person name="Magnuson J."/>
            <person name="Mondo S."/>
            <person name="Nolan M."/>
            <person name="Ohm R."/>
            <person name="Pangilinan J."/>
            <person name="Park H.-J."/>
            <person name="Ramirez L."/>
            <person name="Alfaro M."/>
            <person name="Sun H."/>
            <person name="Tritt A."/>
            <person name="Yoshinaga Y."/>
            <person name="Zwiers L.-H."/>
            <person name="Turgeon B."/>
            <person name="Goodwin S."/>
            <person name="Spatafora J."/>
            <person name="Crous P."/>
            <person name="Grigoriev I."/>
        </authorList>
    </citation>
    <scope>NUCLEOTIDE SEQUENCE</scope>
    <source>
        <strain evidence="2">CBS 122367</strain>
    </source>
</reference>
<organism evidence="2 3">
    <name type="scientific">Lentithecium fluviatile CBS 122367</name>
    <dbReference type="NCBI Taxonomy" id="1168545"/>
    <lineage>
        <taxon>Eukaryota</taxon>
        <taxon>Fungi</taxon>
        <taxon>Dikarya</taxon>
        <taxon>Ascomycota</taxon>
        <taxon>Pezizomycotina</taxon>
        <taxon>Dothideomycetes</taxon>
        <taxon>Pleosporomycetidae</taxon>
        <taxon>Pleosporales</taxon>
        <taxon>Massarineae</taxon>
        <taxon>Lentitheciaceae</taxon>
        <taxon>Lentithecium</taxon>
    </lineage>
</organism>
<evidence type="ECO:0000313" key="2">
    <source>
        <dbReference type="EMBL" id="KAF2681731.1"/>
    </source>
</evidence>
<gene>
    <name evidence="2" type="ORF">K458DRAFT_456809</name>
</gene>
<dbReference type="OrthoDB" id="3800442at2759"/>
<protein>
    <submittedName>
        <fullName evidence="2">Uncharacterized protein</fullName>
    </submittedName>
</protein>